<dbReference type="SMART" id="SM00866">
    <property type="entry name" value="UTRA"/>
    <property type="match status" value="1"/>
</dbReference>
<evidence type="ECO:0000256" key="1">
    <source>
        <dbReference type="ARBA" id="ARBA00023015"/>
    </source>
</evidence>
<keyword evidence="3" id="KW-0804">Transcription</keyword>
<dbReference type="Proteomes" id="UP001150259">
    <property type="component" value="Unassembled WGS sequence"/>
</dbReference>
<dbReference type="PROSITE" id="PS50949">
    <property type="entry name" value="HTH_GNTR"/>
    <property type="match status" value="1"/>
</dbReference>
<dbReference type="PANTHER" id="PTHR44846:SF1">
    <property type="entry name" value="MANNOSYL-D-GLYCERATE TRANSPORT_METABOLISM SYSTEM REPRESSOR MNGR-RELATED"/>
    <property type="match status" value="1"/>
</dbReference>
<dbReference type="PRINTS" id="PR00035">
    <property type="entry name" value="HTHGNTR"/>
</dbReference>
<proteinExistence type="predicted"/>
<keyword evidence="2" id="KW-0238">DNA-binding</keyword>
<feature type="domain" description="HTH gntR-type" evidence="4">
    <location>
        <begin position="5"/>
        <end position="73"/>
    </location>
</feature>
<sequence>MARRMPLHEKIAGDLRHRIEGRELQAGDLLPSEADLCTEYSVSRSTVRQALAALEASGLVRKAQGRGSVVASHPELHRDLARTGLSLHLGEENTQVSTEVLEYDLAMAPDSVPFFGGTEALRLVRRRSSNGEPFAVIRTWLPRDFAKLITRDSLVDASLHERFASILGRAVAGGRRQVRAVGATAQLGALLETQEGTPLLLLEGESVDREGSILESFQTWHRGDLVAFDVDNPPSALPTVPWLGERAGVRPDGVMGGIDALEGAVSSIETGLAAVQDALQALRRNV</sequence>
<evidence type="ECO:0000256" key="3">
    <source>
        <dbReference type="ARBA" id="ARBA00023163"/>
    </source>
</evidence>
<dbReference type="InterPro" id="IPR036390">
    <property type="entry name" value="WH_DNA-bd_sf"/>
</dbReference>
<dbReference type="Pfam" id="PF07702">
    <property type="entry name" value="UTRA"/>
    <property type="match status" value="1"/>
</dbReference>
<organism evidence="5 6">
    <name type="scientific">Intrasporangium calvum</name>
    <dbReference type="NCBI Taxonomy" id="53358"/>
    <lineage>
        <taxon>Bacteria</taxon>
        <taxon>Bacillati</taxon>
        <taxon>Actinomycetota</taxon>
        <taxon>Actinomycetes</taxon>
        <taxon>Micrococcales</taxon>
        <taxon>Intrasporangiaceae</taxon>
        <taxon>Intrasporangium</taxon>
    </lineage>
</organism>
<dbReference type="InterPro" id="IPR000524">
    <property type="entry name" value="Tscrpt_reg_HTH_GntR"/>
</dbReference>
<dbReference type="Gene3D" id="3.40.1410.10">
    <property type="entry name" value="Chorismate lyase-like"/>
    <property type="match status" value="1"/>
</dbReference>
<protein>
    <submittedName>
        <fullName evidence="5">GntR family transcriptional regulator</fullName>
    </submittedName>
</protein>
<dbReference type="InterPro" id="IPR050679">
    <property type="entry name" value="Bact_HTH_transcr_reg"/>
</dbReference>
<keyword evidence="6" id="KW-1185">Reference proteome</keyword>
<accession>A0ABT5GJA2</accession>
<dbReference type="SMART" id="SM00345">
    <property type="entry name" value="HTH_GNTR"/>
    <property type="match status" value="1"/>
</dbReference>
<dbReference type="RefSeq" id="WP_272462519.1">
    <property type="nucleotide sequence ID" value="NZ_JAPFQL010000048.1"/>
</dbReference>
<reference evidence="5 6" key="1">
    <citation type="submission" date="2022-11" db="EMBL/GenBank/DDBJ databases">
        <title>Anaerobic phenanthrene biodegradation by a DNRA strain PheN6.</title>
        <authorList>
            <person name="Zhang Z."/>
        </authorList>
    </citation>
    <scope>NUCLEOTIDE SEQUENCE [LARGE SCALE GENOMIC DNA]</scope>
    <source>
        <strain evidence="5 6">PheN6</strain>
    </source>
</reference>
<evidence type="ECO:0000313" key="5">
    <source>
        <dbReference type="EMBL" id="MDC5697945.1"/>
    </source>
</evidence>
<evidence type="ECO:0000256" key="2">
    <source>
        <dbReference type="ARBA" id="ARBA00023125"/>
    </source>
</evidence>
<keyword evidence="1" id="KW-0805">Transcription regulation</keyword>
<dbReference type="SUPFAM" id="SSF46785">
    <property type="entry name" value="Winged helix' DNA-binding domain"/>
    <property type="match status" value="1"/>
</dbReference>
<dbReference type="Gene3D" id="1.10.10.10">
    <property type="entry name" value="Winged helix-like DNA-binding domain superfamily/Winged helix DNA-binding domain"/>
    <property type="match status" value="1"/>
</dbReference>
<dbReference type="InterPro" id="IPR036388">
    <property type="entry name" value="WH-like_DNA-bd_sf"/>
</dbReference>
<name>A0ABT5GJA2_9MICO</name>
<dbReference type="Pfam" id="PF00392">
    <property type="entry name" value="GntR"/>
    <property type="match status" value="1"/>
</dbReference>
<dbReference type="PANTHER" id="PTHR44846">
    <property type="entry name" value="MANNOSYL-D-GLYCERATE TRANSPORT/METABOLISM SYSTEM REPRESSOR MNGR-RELATED"/>
    <property type="match status" value="1"/>
</dbReference>
<dbReference type="InterPro" id="IPR011663">
    <property type="entry name" value="UTRA"/>
</dbReference>
<comment type="caution">
    <text evidence="5">The sequence shown here is derived from an EMBL/GenBank/DDBJ whole genome shotgun (WGS) entry which is preliminary data.</text>
</comment>
<evidence type="ECO:0000259" key="4">
    <source>
        <dbReference type="PROSITE" id="PS50949"/>
    </source>
</evidence>
<dbReference type="EMBL" id="JAPFQL010000048">
    <property type="protein sequence ID" value="MDC5697945.1"/>
    <property type="molecule type" value="Genomic_DNA"/>
</dbReference>
<gene>
    <name evidence="5" type="ORF">OO014_11800</name>
</gene>
<evidence type="ECO:0000313" key="6">
    <source>
        <dbReference type="Proteomes" id="UP001150259"/>
    </source>
</evidence>
<dbReference type="CDD" id="cd07377">
    <property type="entry name" value="WHTH_GntR"/>
    <property type="match status" value="1"/>
</dbReference>
<dbReference type="SUPFAM" id="SSF64288">
    <property type="entry name" value="Chorismate lyase-like"/>
    <property type="match status" value="1"/>
</dbReference>
<dbReference type="InterPro" id="IPR028978">
    <property type="entry name" value="Chorismate_lyase_/UTRA_dom_sf"/>
</dbReference>